<gene>
    <name evidence="2" type="ORF">GCM10011385_02070</name>
</gene>
<reference evidence="2" key="1">
    <citation type="journal article" date="2014" name="Int. J. Syst. Evol. Microbiol.">
        <title>Complete genome sequence of Corynebacterium casei LMG S-19264T (=DSM 44701T), isolated from a smear-ripened cheese.</title>
        <authorList>
            <consortium name="US DOE Joint Genome Institute (JGI-PGF)"/>
            <person name="Walter F."/>
            <person name="Albersmeier A."/>
            <person name="Kalinowski J."/>
            <person name="Ruckert C."/>
        </authorList>
    </citation>
    <scope>NUCLEOTIDE SEQUENCE</scope>
    <source>
        <strain evidence="2">CGMCC 1.15320</strain>
    </source>
</reference>
<accession>A0A916RE02</accession>
<name>A0A916RE02_9HYPH</name>
<evidence type="ECO:0000313" key="2">
    <source>
        <dbReference type="EMBL" id="GGA52346.1"/>
    </source>
</evidence>
<evidence type="ECO:0000313" key="3">
    <source>
        <dbReference type="Proteomes" id="UP000636264"/>
    </source>
</evidence>
<comment type="caution">
    <text evidence="2">The sequence shown here is derived from an EMBL/GenBank/DDBJ whole genome shotgun (WGS) entry which is preliminary data.</text>
</comment>
<dbReference type="Pfam" id="PF04230">
    <property type="entry name" value="PS_pyruv_trans"/>
    <property type="match status" value="1"/>
</dbReference>
<organism evidence="2 3">
    <name type="scientific">Nitratireductor aestuarii</name>
    <dbReference type="NCBI Taxonomy" id="1735103"/>
    <lineage>
        <taxon>Bacteria</taxon>
        <taxon>Pseudomonadati</taxon>
        <taxon>Pseudomonadota</taxon>
        <taxon>Alphaproteobacteria</taxon>
        <taxon>Hyphomicrobiales</taxon>
        <taxon>Phyllobacteriaceae</taxon>
        <taxon>Nitratireductor</taxon>
    </lineage>
</organism>
<dbReference type="InterPro" id="IPR007345">
    <property type="entry name" value="Polysacch_pyruvyl_Trfase"/>
</dbReference>
<feature type="domain" description="Polysaccharide pyruvyl transferase" evidence="1">
    <location>
        <begin position="22"/>
        <end position="285"/>
    </location>
</feature>
<dbReference type="EMBL" id="BMIF01000001">
    <property type="protein sequence ID" value="GGA52346.1"/>
    <property type="molecule type" value="Genomic_DNA"/>
</dbReference>
<protein>
    <recommendedName>
        <fullName evidence="1">Polysaccharide pyruvyl transferase domain-containing protein</fullName>
    </recommendedName>
</protein>
<proteinExistence type="predicted"/>
<sequence length="364" mass="40392">MKIAVITAANPRNSGMYSVDLAAKEFFSQLGVDFTIFVAQAKKKNISRILPGLQAYRLQFGQLRHSLLRSIDELNSFSHIVYWGDFLNNPRYGRADFAPRDVSCGLAKSEEEAWLRWGRLFALTDGAPSGRVMSVGGNFQHPLDAAEAETLRTFLSKADCVLPRDPYSLKNIAPLASPSTKLAGGIDCAFLLSNHDQFVEEGKYFCYEFGRSALPDTEALVRSVEAATGLNGIRLADWLNLRYKSADAVFWRQKAVISSAQFILTDIYHLSINALNSGVPVFCLGEPSGAQTGTLGDFKKKVLFEMLTLDDHYYEIEGNAEAPYAHVLEAIKDRPGRASAQWKERVAHIQQLKNSFRSDLIAAL</sequence>
<evidence type="ECO:0000259" key="1">
    <source>
        <dbReference type="Pfam" id="PF04230"/>
    </source>
</evidence>
<reference evidence="2" key="2">
    <citation type="submission" date="2020-09" db="EMBL/GenBank/DDBJ databases">
        <authorList>
            <person name="Sun Q."/>
            <person name="Zhou Y."/>
        </authorList>
    </citation>
    <scope>NUCLEOTIDE SEQUENCE</scope>
    <source>
        <strain evidence="2">CGMCC 1.15320</strain>
    </source>
</reference>
<dbReference type="Proteomes" id="UP000636264">
    <property type="component" value="Unassembled WGS sequence"/>
</dbReference>
<dbReference type="AlphaFoldDB" id="A0A916RE02"/>
<keyword evidence="3" id="KW-1185">Reference proteome</keyword>